<feature type="transmembrane region" description="Helical" evidence="1">
    <location>
        <begin position="155"/>
        <end position="176"/>
    </location>
</feature>
<organism evidence="3 4">
    <name type="scientific">Halioxenophilus aromaticivorans</name>
    <dbReference type="NCBI Taxonomy" id="1306992"/>
    <lineage>
        <taxon>Bacteria</taxon>
        <taxon>Pseudomonadati</taxon>
        <taxon>Pseudomonadota</taxon>
        <taxon>Gammaproteobacteria</taxon>
        <taxon>Alteromonadales</taxon>
        <taxon>Alteromonadaceae</taxon>
        <taxon>Halioxenophilus</taxon>
    </lineage>
</organism>
<protein>
    <recommendedName>
        <fullName evidence="2">FHA domain-containing protein</fullName>
    </recommendedName>
</protein>
<evidence type="ECO:0000256" key="1">
    <source>
        <dbReference type="SAM" id="Phobius"/>
    </source>
</evidence>
<dbReference type="SUPFAM" id="SSF49879">
    <property type="entry name" value="SMAD/FHA domain"/>
    <property type="match status" value="1"/>
</dbReference>
<accession>A0AAV3U0T7</accession>
<dbReference type="PANTHER" id="PTHR23308">
    <property type="entry name" value="NUCLEAR INHIBITOR OF PROTEIN PHOSPHATASE-1"/>
    <property type="match status" value="1"/>
</dbReference>
<dbReference type="Gene3D" id="2.60.200.20">
    <property type="match status" value="1"/>
</dbReference>
<dbReference type="RefSeq" id="WP_345419912.1">
    <property type="nucleotide sequence ID" value="NZ_AP031496.1"/>
</dbReference>
<keyword evidence="1" id="KW-0472">Membrane</keyword>
<gene>
    <name evidence="3" type="ORF">GCM10025791_16400</name>
</gene>
<dbReference type="Pfam" id="PF00498">
    <property type="entry name" value="FHA"/>
    <property type="match status" value="1"/>
</dbReference>
<reference evidence="4" key="1">
    <citation type="journal article" date="2019" name="Int. J. Syst. Evol. Microbiol.">
        <title>The Global Catalogue of Microorganisms (GCM) 10K type strain sequencing project: providing services to taxonomists for standard genome sequencing and annotation.</title>
        <authorList>
            <consortium name="The Broad Institute Genomics Platform"/>
            <consortium name="The Broad Institute Genome Sequencing Center for Infectious Disease"/>
            <person name="Wu L."/>
            <person name="Ma J."/>
        </authorList>
    </citation>
    <scope>NUCLEOTIDE SEQUENCE [LARGE SCALE GENOMIC DNA]</scope>
    <source>
        <strain evidence="4">JCM 19134</strain>
    </source>
</reference>
<comment type="caution">
    <text evidence="3">The sequence shown here is derived from an EMBL/GenBank/DDBJ whole genome shotgun (WGS) entry which is preliminary data.</text>
</comment>
<dbReference type="SMART" id="SM00240">
    <property type="entry name" value="FHA"/>
    <property type="match status" value="1"/>
</dbReference>
<evidence type="ECO:0000259" key="2">
    <source>
        <dbReference type="PROSITE" id="PS50006"/>
    </source>
</evidence>
<dbReference type="InterPro" id="IPR008984">
    <property type="entry name" value="SMAD_FHA_dom_sf"/>
</dbReference>
<sequence>MQSRNGSLEQWAIVANSSWMHGKRYDISEGTLTIGRSAQADITLPSNHLSRRHAQLQRTGNAVMLQDMASMNGTFVNGNRVKKVPIKHGDQLRFDTFTFLVEGPHEGQETIIRRPKKTPFAAAKKSAVKIVKVKMTRPTSPGNRLEPGRKRRPQAFTIAASTLTAGCIGYLIYLVFFS</sequence>
<dbReference type="InterPro" id="IPR050923">
    <property type="entry name" value="Cell_Proc_Reg/RNA_Proc"/>
</dbReference>
<dbReference type="Proteomes" id="UP001409585">
    <property type="component" value="Unassembled WGS sequence"/>
</dbReference>
<dbReference type="InterPro" id="IPR000253">
    <property type="entry name" value="FHA_dom"/>
</dbReference>
<keyword evidence="1" id="KW-1133">Transmembrane helix</keyword>
<feature type="domain" description="FHA" evidence="2">
    <location>
        <begin position="32"/>
        <end position="81"/>
    </location>
</feature>
<dbReference type="PROSITE" id="PS50006">
    <property type="entry name" value="FHA_DOMAIN"/>
    <property type="match status" value="1"/>
</dbReference>
<dbReference type="EMBL" id="BAABLX010000009">
    <property type="protein sequence ID" value="GAA4938979.1"/>
    <property type="molecule type" value="Genomic_DNA"/>
</dbReference>
<name>A0AAV3U0T7_9ALTE</name>
<dbReference type="CDD" id="cd00060">
    <property type="entry name" value="FHA"/>
    <property type="match status" value="1"/>
</dbReference>
<proteinExistence type="predicted"/>
<keyword evidence="4" id="KW-1185">Reference proteome</keyword>
<keyword evidence="1" id="KW-0812">Transmembrane</keyword>
<dbReference type="AlphaFoldDB" id="A0AAV3U0T7"/>
<evidence type="ECO:0000313" key="4">
    <source>
        <dbReference type="Proteomes" id="UP001409585"/>
    </source>
</evidence>
<evidence type="ECO:0000313" key="3">
    <source>
        <dbReference type="EMBL" id="GAA4938979.1"/>
    </source>
</evidence>